<keyword evidence="4 7" id="KW-0276">Fatty acid metabolism</keyword>
<dbReference type="GO" id="GO:0005783">
    <property type="term" value="C:endoplasmic reticulum"/>
    <property type="evidence" value="ECO:0007669"/>
    <property type="project" value="TreeGrafter"/>
</dbReference>
<keyword evidence="5 7" id="KW-0067">ATP-binding</keyword>
<name>A0A0B7N4K6_9FUNG</name>
<dbReference type="SUPFAM" id="SSF56801">
    <property type="entry name" value="Acetyl-CoA synthetase-like"/>
    <property type="match status" value="1"/>
</dbReference>
<dbReference type="Pfam" id="PF00501">
    <property type="entry name" value="AMP-binding"/>
    <property type="match status" value="1"/>
</dbReference>
<feature type="domain" description="Ataxin-10" evidence="10">
    <location>
        <begin position="789"/>
        <end position="887"/>
    </location>
</feature>
<dbReference type="SUPFAM" id="SSF48371">
    <property type="entry name" value="ARM repeat"/>
    <property type="match status" value="1"/>
</dbReference>
<gene>
    <name evidence="11" type="primary">PARPA_04053.1 scaffold 11400</name>
</gene>
<dbReference type="Pfam" id="PF09759">
    <property type="entry name" value="Atx10homo_assoc"/>
    <property type="match status" value="1"/>
</dbReference>
<dbReference type="OrthoDB" id="1700726at2759"/>
<protein>
    <recommendedName>
        <fullName evidence="6 7">Long-chain-fatty-acid--CoA ligase</fullName>
        <ecNumber evidence="6 7">6.2.1.3</ecNumber>
    </recommendedName>
</protein>
<sequence length="1553" mass="174269">MNVAGNPDVNSRIMSLLQDMMHEVNPFVEMFKTMEELSAEQPGGLPDLRMIFHAEGTPDERRYNRPSASEIGVLIVLSTSWFYPVYLTKSLTNEEGSDREEETDYNEEGSEPVDQLPDDEEKSFVKDKVYGLASKLLLKETADVDDDMMLKLSLSNIVNCIHPESYEILKKTLTRKQMAAIDNVKMDLYVGLSNEYKELLEKLLCYSGGDEDDTDNMIIEILKEQLKLKEAGSKNSDTYKLLNILRSIIENVEDYSEANSELTAYRHCAKLLDCLFYTDSNWDDESDNDSASMPDFHELSDDLLNVKYKTLGIVEDNTDDLACVYDCSTLQEIGEITYTADDLAMDFIGNVGYMYSLEEKEGLYVANLIEELSLPTSKEAIKHVPETINALFKFTNHLEKLVTEVTESFTVRSPASRLKENDLVKQYGKFVILAKDYLSMPRASDDYWKLSNAAFLALSQDPNEQCIINLIKLTRNVVAGVFDNQQLAIQHGALYKIEELLTEKITSTSDNNMILQVCVQAICNMITNNATAIDFMWKIWMSSEKRGSVWSLMLSKSDSTLIMSTLVLVINCIRGSKERCNLLVSKQIGRDIIAAILGDIERLHGNQDDKNFELGLVTQDYVCSYTVISELITFGHFNELYQNVDDLSDKNPISDHQVILLKFLDSKIHATNQLETFPVFIKHTELKFVVTQLSTVGRQALQVIVNVKENEGSHLQPDQISNIYTAVVLLLQIVNDLLVLDEDHCQGTKSLLLELDVLPLVTDMLGHLETIKSPSPASQEDPQAGFNFLKRECVRLMGTMCHKDKSAQDKVRELGGIPLVLCQFRIDDSNPYLREYATVALRNILEHNPENQKLIEELKPEQIVETDELRQMGLTPELTEDGKVRLKSIDLVMAPAFQPPYSIPVPGAVAKDGETVPYRHFKFADKMIDHPENVYTLWDMYLHGYNLAGDRPFMGTRRIENGVAKEYVWQSHPEVYKRIENYSKGLVQLGLKRQQAIGVYAVNRPEWTMTELSAYRQAFIIVALYDTLGAEAMEYIVNQVDMEFIVLSADKLDNITKLKGQLASIKTVIVMDDTIEAASKQAAESAGLSVYTFKEVEALGAPITEETEVAKADDIATICYTSGTTGVPKGVVLTQAASVAAITGISAVGDKGTFALITKEDVYISYLPLAHVFERAAQGIHLFKGAALGYYQGDTLKLLDDIAELKPTVFCSVPRLFNRIYDKVLAGVKAKGGVSAKLFNMAFEAKKANLSKSVNHWLWDRLVFGGIRQKLGGRIRFILSGSAPVSPEVMDFMRICFSAKVFEGYGQTENFCAGCLTISDDNTSGVVGVPFPCSEIKLVDVPDMEYHATDKPYPRGEICIRGYSLMREYYKAPEKTAETIDQDGWLHTGDIGLFDSANRIVIIDRLKNIFKLSQGEYIAPEKIEGIYQKHELVAQAYVYGDSMQASLVGVIVPDKESFSAWLAKNHASVPAAEALENEDVKKDVLKVLNAYGKQNDLKGFEQIRAIHLTYDEFTIDNDLLTPTFKLKRETAKTVFQSQIEAMYATLSNGRAFN</sequence>
<dbReference type="PANTHER" id="PTHR43272:SF33">
    <property type="entry name" value="AMP-BINDING DOMAIN-CONTAINING PROTEIN-RELATED"/>
    <property type="match status" value="1"/>
</dbReference>
<feature type="domain" description="AMP-dependent synthetase/ligase" evidence="9">
    <location>
        <begin position="965"/>
        <end position="1370"/>
    </location>
</feature>
<dbReference type="InterPro" id="IPR042099">
    <property type="entry name" value="ANL_N_sf"/>
</dbReference>
<evidence type="ECO:0000259" key="10">
    <source>
        <dbReference type="Pfam" id="PF09759"/>
    </source>
</evidence>
<dbReference type="Proteomes" id="UP000054107">
    <property type="component" value="Unassembled WGS sequence"/>
</dbReference>
<evidence type="ECO:0000256" key="1">
    <source>
        <dbReference type="ARBA" id="ARBA00006432"/>
    </source>
</evidence>
<accession>A0A0B7N4K6</accession>
<feature type="region of interest" description="Disordered" evidence="8">
    <location>
        <begin position="93"/>
        <end position="120"/>
    </location>
</feature>
<dbReference type="EMBL" id="LN724015">
    <property type="protein sequence ID" value="CEP10373.1"/>
    <property type="molecule type" value="Genomic_DNA"/>
</dbReference>
<organism evidence="11 12">
    <name type="scientific">Parasitella parasitica</name>
    <dbReference type="NCBI Taxonomy" id="35722"/>
    <lineage>
        <taxon>Eukaryota</taxon>
        <taxon>Fungi</taxon>
        <taxon>Fungi incertae sedis</taxon>
        <taxon>Mucoromycota</taxon>
        <taxon>Mucoromycotina</taxon>
        <taxon>Mucoromycetes</taxon>
        <taxon>Mucorales</taxon>
        <taxon>Mucorineae</taxon>
        <taxon>Mucoraceae</taxon>
        <taxon>Parasitella</taxon>
    </lineage>
</organism>
<evidence type="ECO:0000259" key="9">
    <source>
        <dbReference type="Pfam" id="PF00501"/>
    </source>
</evidence>
<dbReference type="Gene3D" id="1.25.10.10">
    <property type="entry name" value="Leucine-rich Repeat Variant"/>
    <property type="match status" value="2"/>
</dbReference>
<dbReference type="InterPro" id="IPR045311">
    <property type="entry name" value="LC-FACS_euk"/>
</dbReference>
<reference evidence="11 12" key="1">
    <citation type="submission" date="2014-09" db="EMBL/GenBank/DDBJ databases">
        <authorList>
            <person name="Ellenberger Sabrina"/>
        </authorList>
    </citation>
    <scope>NUCLEOTIDE SEQUENCE [LARGE SCALE GENOMIC DNA]</scope>
    <source>
        <strain evidence="11 12">CBS 412.66</strain>
    </source>
</reference>
<keyword evidence="2 7" id="KW-0436">Ligase</keyword>
<dbReference type="STRING" id="35722.A0A0B7N4K6"/>
<evidence type="ECO:0000256" key="3">
    <source>
        <dbReference type="ARBA" id="ARBA00022741"/>
    </source>
</evidence>
<feature type="compositionally biased region" description="Acidic residues" evidence="8">
    <location>
        <begin position="95"/>
        <end position="120"/>
    </location>
</feature>
<evidence type="ECO:0000256" key="5">
    <source>
        <dbReference type="ARBA" id="ARBA00022840"/>
    </source>
</evidence>
<dbReference type="InterPro" id="IPR020845">
    <property type="entry name" value="AMP-binding_CS"/>
</dbReference>
<dbReference type="InterPro" id="IPR019156">
    <property type="entry name" value="Ataxin-10_domain"/>
</dbReference>
<dbReference type="Gene3D" id="3.40.50.12780">
    <property type="entry name" value="N-terminal domain of ligase-like"/>
    <property type="match status" value="1"/>
</dbReference>
<keyword evidence="12" id="KW-1185">Reference proteome</keyword>
<dbReference type="CDD" id="cd05927">
    <property type="entry name" value="LC-FACS_euk"/>
    <property type="match status" value="1"/>
</dbReference>
<dbReference type="GO" id="GO:0004467">
    <property type="term" value="F:long-chain fatty acid-CoA ligase activity"/>
    <property type="evidence" value="ECO:0007669"/>
    <property type="project" value="UniProtKB-EC"/>
</dbReference>
<comment type="function">
    <text evidence="7">Catalyzes the conversion of long-chain fatty acids to their active form acyl-CoAs for both synthesis of cellular lipids, and degradation via beta-oxidation.</text>
</comment>
<evidence type="ECO:0000256" key="8">
    <source>
        <dbReference type="SAM" id="MobiDB-lite"/>
    </source>
</evidence>
<evidence type="ECO:0000313" key="11">
    <source>
        <dbReference type="EMBL" id="CEP10373.1"/>
    </source>
</evidence>
<keyword evidence="7" id="KW-0443">Lipid metabolism</keyword>
<evidence type="ECO:0000256" key="4">
    <source>
        <dbReference type="ARBA" id="ARBA00022832"/>
    </source>
</evidence>
<evidence type="ECO:0000313" key="12">
    <source>
        <dbReference type="Proteomes" id="UP000054107"/>
    </source>
</evidence>
<dbReference type="InterPro" id="IPR011989">
    <property type="entry name" value="ARM-like"/>
</dbReference>
<dbReference type="InterPro" id="IPR000873">
    <property type="entry name" value="AMP-dep_synth/lig_dom"/>
</dbReference>
<proteinExistence type="inferred from homology"/>
<evidence type="ECO:0000256" key="7">
    <source>
        <dbReference type="RuleBase" id="RU369030"/>
    </source>
</evidence>
<dbReference type="EC" id="6.2.1.3" evidence="6 7"/>
<dbReference type="PROSITE" id="PS00455">
    <property type="entry name" value="AMP_BINDING"/>
    <property type="match status" value="1"/>
</dbReference>
<keyword evidence="3 7" id="KW-0547">Nucleotide-binding</keyword>
<evidence type="ECO:0000256" key="2">
    <source>
        <dbReference type="ARBA" id="ARBA00022598"/>
    </source>
</evidence>
<comment type="catalytic activity">
    <reaction evidence="7">
        <text>a long-chain fatty acid + ATP + CoA = a long-chain fatty acyl-CoA + AMP + diphosphate</text>
        <dbReference type="Rhea" id="RHEA:15421"/>
        <dbReference type="ChEBI" id="CHEBI:30616"/>
        <dbReference type="ChEBI" id="CHEBI:33019"/>
        <dbReference type="ChEBI" id="CHEBI:57287"/>
        <dbReference type="ChEBI" id="CHEBI:57560"/>
        <dbReference type="ChEBI" id="CHEBI:83139"/>
        <dbReference type="ChEBI" id="CHEBI:456215"/>
        <dbReference type="EC" id="6.2.1.3"/>
    </reaction>
</comment>
<evidence type="ECO:0000256" key="6">
    <source>
        <dbReference type="ARBA" id="ARBA00026121"/>
    </source>
</evidence>
<dbReference type="InterPro" id="IPR016024">
    <property type="entry name" value="ARM-type_fold"/>
</dbReference>
<dbReference type="PANTHER" id="PTHR43272">
    <property type="entry name" value="LONG-CHAIN-FATTY-ACID--COA LIGASE"/>
    <property type="match status" value="1"/>
</dbReference>
<dbReference type="GO" id="GO:0016020">
    <property type="term" value="C:membrane"/>
    <property type="evidence" value="ECO:0007669"/>
    <property type="project" value="TreeGrafter"/>
</dbReference>
<comment type="similarity">
    <text evidence="1 7">Belongs to the ATP-dependent AMP-binding enzyme family.</text>
</comment>
<dbReference type="GO" id="GO:0005524">
    <property type="term" value="F:ATP binding"/>
    <property type="evidence" value="ECO:0007669"/>
    <property type="project" value="UniProtKB-KW"/>
</dbReference>